<keyword evidence="2" id="KW-1185">Reference proteome</keyword>
<dbReference type="Proteomes" id="UP000181997">
    <property type="component" value="Unassembled WGS sequence"/>
</dbReference>
<gene>
    <name evidence="1" type="ORF">GA0061094_4399</name>
</gene>
<evidence type="ECO:0000313" key="2">
    <source>
        <dbReference type="Proteomes" id="UP000181997"/>
    </source>
</evidence>
<dbReference type="EMBL" id="FMAU01000013">
    <property type="protein sequence ID" value="SCC37394.1"/>
    <property type="molecule type" value="Genomic_DNA"/>
</dbReference>
<protein>
    <submittedName>
        <fullName evidence="1">Uncharacterized protein</fullName>
    </submittedName>
</protein>
<sequence length="167" mass="19076">MFLLKTCPFCININKLRIRLVARSKILSKIDFLLSKSTNVLSEIELLLSKQKILFSNALRYYRLRLLISANLHLLSKPKLRLYQESKYITPPLISNMPTGRSTPYPPPTISYNTPTFHTGKPYPPSNQVPTQPLKHHPLTPHIPKTYTIPGSIKHPSQSQTTSILYV</sequence>
<evidence type="ECO:0000313" key="1">
    <source>
        <dbReference type="EMBL" id="SCC37394.1"/>
    </source>
</evidence>
<organism evidence="1 2">
    <name type="scientific">[Bacillus] enclensis</name>
    <dbReference type="NCBI Taxonomy" id="1402860"/>
    <lineage>
        <taxon>Bacteria</taxon>
        <taxon>Bacillati</taxon>
        <taxon>Bacillota</taxon>
        <taxon>Bacilli</taxon>
        <taxon>Bacillales</taxon>
        <taxon>Bacillaceae</taxon>
        <taxon>Rossellomorea</taxon>
    </lineage>
</organism>
<proteinExistence type="predicted"/>
<name>A0A1C4E1B7_9BACI</name>
<reference evidence="2" key="1">
    <citation type="submission" date="2016-08" db="EMBL/GenBank/DDBJ databases">
        <authorList>
            <person name="Varghese N."/>
            <person name="Submissions Spin"/>
        </authorList>
    </citation>
    <scope>NUCLEOTIDE SEQUENCE [LARGE SCALE GENOMIC DNA]</scope>
    <source>
        <strain evidence="2">SGD-1123</strain>
    </source>
</reference>
<dbReference type="AlphaFoldDB" id="A0A1C4E1B7"/>
<accession>A0A1C4E1B7</accession>